<dbReference type="Pfam" id="PF00501">
    <property type="entry name" value="AMP-binding"/>
    <property type="match status" value="1"/>
</dbReference>
<dbReference type="SUPFAM" id="SSF56801">
    <property type="entry name" value="Acetyl-CoA synthetase-like"/>
    <property type="match status" value="1"/>
</dbReference>
<dbReference type="OrthoDB" id="1700726at2759"/>
<dbReference type="GO" id="GO:0016020">
    <property type="term" value="C:membrane"/>
    <property type="evidence" value="ECO:0007669"/>
    <property type="project" value="TreeGrafter"/>
</dbReference>
<evidence type="ECO:0000313" key="5">
    <source>
        <dbReference type="Proteomes" id="UP000053201"/>
    </source>
</evidence>
<dbReference type="VEuPathDB" id="FungiDB:SPPG_05120"/>
<dbReference type="Proteomes" id="UP000053201">
    <property type="component" value="Unassembled WGS sequence"/>
</dbReference>
<feature type="domain" description="AMP-dependent synthetase/ligase" evidence="3">
    <location>
        <begin position="64"/>
        <end position="486"/>
    </location>
</feature>
<dbReference type="PROSITE" id="PS00455">
    <property type="entry name" value="AMP_BINDING"/>
    <property type="match status" value="1"/>
</dbReference>
<dbReference type="AlphaFoldDB" id="A0A0L0HE60"/>
<accession>A0A0L0HE60</accession>
<dbReference type="InParanoid" id="A0A0L0HE60"/>
<dbReference type="eggNOG" id="KOG1256">
    <property type="taxonomic scope" value="Eukaryota"/>
</dbReference>
<dbReference type="Gene3D" id="3.40.50.12780">
    <property type="entry name" value="N-terminal domain of ligase-like"/>
    <property type="match status" value="1"/>
</dbReference>
<name>A0A0L0HE60_SPIPD</name>
<dbReference type="InterPro" id="IPR020845">
    <property type="entry name" value="AMP-binding_CS"/>
</dbReference>
<keyword evidence="2" id="KW-0067">ATP-binding</keyword>
<evidence type="ECO:0000256" key="1">
    <source>
        <dbReference type="ARBA" id="ARBA00022741"/>
    </source>
</evidence>
<proteinExistence type="predicted"/>
<dbReference type="GO" id="GO:0005783">
    <property type="term" value="C:endoplasmic reticulum"/>
    <property type="evidence" value="ECO:0007669"/>
    <property type="project" value="TreeGrafter"/>
</dbReference>
<dbReference type="EMBL" id="KQ257457">
    <property type="protein sequence ID" value="KNC99740.1"/>
    <property type="molecule type" value="Genomic_DNA"/>
</dbReference>
<sequence>MTIPQPRYTIPEKLAIEVPGAPAIPGEGKPRCHYLTFEREYRVKQFGSLTAWDIFEEGRRRSGDAPCLGRRTMINGVAGPFVWETYNEVYTRAERIASALVALGHQPNDKVGIFAKNCPEYAIAQFAAFRQGGTVVPIYDTLVSDEAVLVHMLNLTECKVVFTTSKQVPVLLSASSKVPTLKIVVTFDEPSDEQKKQAEILNVELLTFPELEKLGAKELTEPNAPKGGDIAWICFTSGTTGMPKGAIITHKMCSSIYDRVALGIEHGLDLPLTPDDVMLSYLPMAHVFEMSCQTVVIGHGGRIGFWQGDVTKLMNDVAELKPTIFAGTPRIYNRIYDSVMAQVSKAGWAKAALFHTAYNGKLTWLSRNMYNHALWDKVVFAKLRELLGGRVRFMYTGAAPISREVLDFLKIAFSCPVIEGYGQTESMTGTSITYPCDTKSAGTIGVPIPGVYIKLVDVPDMNYLSSSNPPAGEICFKGCTAFPGYYKDEEKTKETIDEDGWVHTGDIGIWTEHGNLKIVDRKKNLFKLAQGEYVSPEKVENAYSRHELVDSIFVTGESTQAHLVAIIHPSKAAFVNFVTEKVKDVDATLPLEELCENKVVRKTFLQEVSQWVRRSGELKGFEIVKDVVLEPKDFPSLGFLTPTFKLKRHDAKLHYKAKVAAMYDGTSSVM</sequence>
<protein>
    <recommendedName>
        <fullName evidence="3">AMP-dependent synthetase/ligase domain-containing protein</fullName>
    </recommendedName>
</protein>
<dbReference type="PANTHER" id="PTHR43272:SF33">
    <property type="entry name" value="AMP-BINDING DOMAIN-CONTAINING PROTEIN-RELATED"/>
    <property type="match status" value="1"/>
</dbReference>
<keyword evidence="5" id="KW-1185">Reference proteome</keyword>
<gene>
    <name evidence="4" type="ORF">SPPG_05120</name>
</gene>
<dbReference type="GO" id="GO:0004467">
    <property type="term" value="F:long-chain fatty acid-CoA ligase activity"/>
    <property type="evidence" value="ECO:0007669"/>
    <property type="project" value="TreeGrafter"/>
</dbReference>
<dbReference type="STRING" id="645134.A0A0L0HE60"/>
<evidence type="ECO:0000259" key="3">
    <source>
        <dbReference type="Pfam" id="PF00501"/>
    </source>
</evidence>
<dbReference type="PANTHER" id="PTHR43272">
    <property type="entry name" value="LONG-CHAIN-FATTY-ACID--COA LIGASE"/>
    <property type="match status" value="1"/>
</dbReference>
<dbReference type="GeneID" id="27688522"/>
<evidence type="ECO:0000313" key="4">
    <source>
        <dbReference type="EMBL" id="KNC99740.1"/>
    </source>
</evidence>
<evidence type="ECO:0000256" key="2">
    <source>
        <dbReference type="ARBA" id="ARBA00022840"/>
    </source>
</evidence>
<keyword evidence="1" id="KW-0547">Nucleotide-binding</keyword>
<dbReference type="InterPro" id="IPR042099">
    <property type="entry name" value="ANL_N_sf"/>
</dbReference>
<organism evidence="4 5">
    <name type="scientific">Spizellomyces punctatus (strain DAOM BR117)</name>
    <dbReference type="NCBI Taxonomy" id="645134"/>
    <lineage>
        <taxon>Eukaryota</taxon>
        <taxon>Fungi</taxon>
        <taxon>Fungi incertae sedis</taxon>
        <taxon>Chytridiomycota</taxon>
        <taxon>Chytridiomycota incertae sedis</taxon>
        <taxon>Chytridiomycetes</taxon>
        <taxon>Spizellomycetales</taxon>
        <taxon>Spizellomycetaceae</taxon>
        <taxon>Spizellomyces</taxon>
    </lineage>
</organism>
<dbReference type="RefSeq" id="XP_016607780.1">
    <property type="nucleotide sequence ID" value="XM_016753348.1"/>
</dbReference>
<dbReference type="InterPro" id="IPR000873">
    <property type="entry name" value="AMP-dep_synth/lig_dom"/>
</dbReference>
<dbReference type="OMA" id="LECCWDI"/>
<dbReference type="GO" id="GO:0005524">
    <property type="term" value="F:ATP binding"/>
    <property type="evidence" value="ECO:0007669"/>
    <property type="project" value="UniProtKB-KW"/>
</dbReference>
<reference evidence="4 5" key="1">
    <citation type="submission" date="2009-08" db="EMBL/GenBank/DDBJ databases">
        <title>The Genome Sequence of Spizellomyces punctatus strain DAOM BR117.</title>
        <authorList>
            <consortium name="The Broad Institute Genome Sequencing Platform"/>
            <person name="Russ C."/>
            <person name="Cuomo C."/>
            <person name="Shea T."/>
            <person name="Young S.K."/>
            <person name="Zeng Q."/>
            <person name="Koehrsen M."/>
            <person name="Haas B."/>
            <person name="Borodovsky M."/>
            <person name="Guigo R."/>
            <person name="Alvarado L."/>
            <person name="Berlin A."/>
            <person name="Bochicchio J."/>
            <person name="Borenstein D."/>
            <person name="Chapman S."/>
            <person name="Chen Z."/>
            <person name="Engels R."/>
            <person name="Freedman E."/>
            <person name="Gellesch M."/>
            <person name="Goldberg J."/>
            <person name="Griggs A."/>
            <person name="Gujja S."/>
            <person name="Heiman D."/>
            <person name="Hepburn T."/>
            <person name="Howarth C."/>
            <person name="Jen D."/>
            <person name="Larson L."/>
            <person name="Lewis B."/>
            <person name="Mehta T."/>
            <person name="Park D."/>
            <person name="Pearson M."/>
            <person name="Roberts A."/>
            <person name="Saif S."/>
            <person name="Shenoy N."/>
            <person name="Sisk P."/>
            <person name="Stolte C."/>
            <person name="Sykes S."/>
            <person name="Thomson T."/>
            <person name="Walk T."/>
            <person name="White J."/>
            <person name="Yandava C."/>
            <person name="Burger G."/>
            <person name="Gray M.W."/>
            <person name="Holland P.W.H."/>
            <person name="King N."/>
            <person name="Lang F.B.F."/>
            <person name="Roger A.J."/>
            <person name="Ruiz-Trillo I."/>
            <person name="Lander E."/>
            <person name="Nusbaum C."/>
        </authorList>
    </citation>
    <scope>NUCLEOTIDE SEQUENCE [LARGE SCALE GENOMIC DNA]</scope>
    <source>
        <strain evidence="4 5">DAOM BR117</strain>
    </source>
</reference>